<keyword evidence="9" id="KW-0961">Cell wall biogenesis/degradation</keyword>
<keyword evidence="1" id="KW-0963">Cytoplasm</keyword>
<reference evidence="12" key="1">
    <citation type="submission" date="2018-05" db="EMBL/GenBank/DDBJ databases">
        <authorList>
            <person name="Lanie J.A."/>
            <person name="Ng W.-L."/>
            <person name="Kazmierczak K.M."/>
            <person name="Andrzejewski T.M."/>
            <person name="Davidsen T.M."/>
            <person name="Wayne K.J."/>
            <person name="Tettelin H."/>
            <person name="Glass J.I."/>
            <person name="Rusch D."/>
            <person name="Podicherti R."/>
            <person name="Tsui H.-C.T."/>
            <person name="Winkler M.E."/>
        </authorList>
    </citation>
    <scope>NUCLEOTIDE SEQUENCE</scope>
</reference>
<dbReference type="GO" id="GO:0004326">
    <property type="term" value="F:tetrahydrofolylpolyglutamate synthase activity"/>
    <property type="evidence" value="ECO:0007669"/>
    <property type="project" value="InterPro"/>
</dbReference>
<evidence type="ECO:0000256" key="5">
    <source>
        <dbReference type="ARBA" id="ARBA00022840"/>
    </source>
</evidence>
<evidence type="ECO:0000256" key="1">
    <source>
        <dbReference type="ARBA" id="ARBA00022490"/>
    </source>
</evidence>
<dbReference type="GO" id="GO:0051301">
    <property type="term" value="P:cell division"/>
    <property type="evidence" value="ECO:0007669"/>
    <property type="project" value="UniProtKB-KW"/>
</dbReference>
<evidence type="ECO:0000256" key="9">
    <source>
        <dbReference type="ARBA" id="ARBA00023316"/>
    </source>
</evidence>
<evidence type="ECO:0000259" key="11">
    <source>
        <dbReference type="Pfam" id="PF08245"/>
    </source>
</evidence>
<organism evidence="12">
    <name type="scientific">marine metagenome</name>
    <dbReference type="NCBI Taxonomy" id="408172"/>
    <lineage>
        <taxon>unclassified sequences</taxon>
        <taxon>metagenomes</taxon>
        <taxon>ecological metagenomes</taxon>
    </lineage>
</organism>
<dbReference type="InterPro" id="IPR051046">
    <property type="entry name" value="MurCDEF_CellWall_CoF430Synth"/>
</dbReference>
<evidence type="ECO:0000256" key="8">
    <source>
        <dbReference type="ARBA" id="ARBA00023306"/>
    </source>
</evidence>
<keyword evidence="6" id="KW-0133">Cell shape</keyword>
<feature type="non-terminal residue" evidence="12">
    <location>
        <position position="1"/>
    </location>
</feature>
<proteinExistence type="predicted"/>
<dbReference type="InterPro" id="IPR000713">
    <property type="entry name" value="Mur_ligase_N"/>
</dbReference>
<dbReference type="InterPro" id="IPR036565">
    <property type="entry name" value="Mur-like_cat_sf"/>
</dbReference>
<evidence type="ECO:0000259" key="10">
    <source>
        <dbReference type="Pfam" id="PF01225"/>
    </source>
</evidence>
<feature type="domain" description="Mur ligase N-terminal catalytic" evidence="10">
    <location>
        <begin position="14"/>
        <end position="71"/>
    </location>
</feature>
<accession>A0A381YFJ9</accession>
<dbReference type="PROSITE" id="PS01011">
    <property type="entry name" value="FOLYLPOLYGLU_SYNT_1"/>
    <property type="match status" value="1"/>
</dbReference>
<dbReference type="GO" id="GO:0009252">
    <property type="term" value="P:peptidoglycan biosynthetic process"/>
    <property type="evidence" value="ECO:0007669"/>
    <property type="project" value="UniProtKB-KW"/>
</dbReference>
<evidence type="ECO:0000256" key="4">
    <source>
        <dbReference type="ARBA" id="ARBA00022741"/>
    </source>
</evidence>
<keyword evidence="7" id="KW-0573">Peptidoglycan synthesis</keyword>
<dbReference type="SUPFAM" id="SSF63418">
    <property type="entry name" value="MurE/MurF N-terminal domain"/>
    <property type="match status" value="1"/>
</dbReference>
<keyword evidence="4" id="KW-0547">Nucleotide-binding</keyword>
<dbReference type="SUPFAM" id="SSF53623">
    <property type="entry name" value="MurD-like peptide ligases, catalytic domain"/>
    <property type="match status" value="1"/>
</dbReference>
<name>A0A381YFJ9_9ZZZZ</name>
<gene>
    <name evidence="12" type="ORF">METZ01_LOCUS128544</name>
</gene>
<dbReference type="PANTHER" id="PTHR43024:SF1">
    <property type="entry name" value="UDP-N-ACETYLMURAMOYL-TRIPEPTIDE--D-ALANYL-D-ALANINE LIGASE"/>
    <property type="match status" value="1"/>
</dbReference>
<dbReference type="Pfam" id="PF08245">
    <property type="entry name" value="Mur_ligase_M"/>
    <property type="match status" value="1"/>
</dbReference>
<dbReference type="GO" id="GO:0071555">
    <property type="term" value="P:cell wall organization"/>
    <property type="evidence" value="ECO:0007669"/>
    <property type="project" value="UniProtKB-KW"/>
</dbReference>
<evidence type="ECO:0008006" key="13">
    <source>
        <dbReference type="Google" id="ProtNLM"/>
    </source>
</evidence>
<dbReference type="AlphaFoldDB" id="A0A381YFJ9"/>
<evidence type="ECO:0000313" key="12">
    <source>
        <dbReference type="EMBL" id="SVA75690.1"/>
    </source>
</evidence>
<dbReference type="EMBL" id="UINC01018098">
    <property type="protein sequence ID" value="SVA75690.1"/>
    <property type="molecule type" value="Genomic_DNA"/>
</dbReference>
<feature type="non-terminal residue" evidence="12">
    <location>
        <position position="317"/>
    </location>
</feature>
<dbReference type="InterPro" id="IPR005863">
    <property type="entry name" value="UDP-N-AcMur_synth"/>
</dbReference>
<sequence>VNGKLLQGSEAAIFHGVSINSRTIKEGELFVCIKGKNFDGHDFFGDAFTKGAAGIILSDTKNLSTDMIAKEGSPFVIQSENTLRALQDLASYQRSLFPFRVIAVTGTNGKSTTKEMIASIIETKYKTLKTQGNLNNHIGLPLTLLTREPEHEVGVLEMGMSAAGEIKRLAEIAKPDIGVITNISAGHLGQLKTIKEVQTAKGELFDSLHKEGTAIVNADDPLVLELAKSLRIKKITYGIKEPADIQASDIRNKGNHGFTFTAKIFDQAIPVKLPQIGYCNIYNALAALATGHSLGITGKEMNLGLKNYQQIPQRNEQ</sequence>
<dbReference type="Pfam" id="PF01225">
    <property type="entry name" value="Mur_ligase"/>
    <property type="match status" value="1"/>
</dbReference>
<dbReference type="InterPro" id="IPR013221">
    <property type="entry name" value="Mur_ligase_cen"/>
</dbReference>
<keyword evidence="3" id="KW-0132">Cell division</keyword>
<feature type="domain" description="Mur ligase central" evidence="11">
    <location>
        <begin position="104"/>
        <end position="290"/>
    </location>
</feature>
<protein>
    <recommendedName>
        <fullName evidence="13">UDP-MurNAc-pentapeptide synthetase</fullName>
    </recommendedName>
</protein>
<dbReference type="InterPro" id="IPR035911">
    <property type="entry name" value="MurE/MurF_N"/>
</dbReference>
<keyword evidence="5" id="KW-0067">ATP-binding</keyword>
<evidence type="ECO:0000256" key="3">
    <source>
        <dbReference type="ARBA" id="ARBA00022618"/>
    </source>
</evidence>
<evidence type="ECO:0000256" key="6">
    <source>
        <dbReference type="ARBA" id="ARBA00022960"/>
    </source>
</evidence>
<keyword evidence="8" id="KW-0131">Cell cycle</keyword>
<evidence type="ECO:0000256" key="7">
    <source>
        <dbReference type="ARBA" id="ARBA00022984"/>
    </source>
</evidence>
<keyword evidence="2" id="KW-0436">Ligase</keyword>
<dbReference type="Gene3D" id="3.40.1390.10">
    <property type="entry name" value="MurE/MurF, N-terminal domain"/>
    <property type="match status" value="1"/>
</dbReference>
<dbReference type="InterPro" id="IPR018109">
    <property type="entry name" value="Folylpolyglutamate_synth_CS"/>
</dbReference>
<dbReference type="NCBIfam" id="TIGR01143">
    <property type="entry name" value="murF"/>
    <property type="match status" value="1"/>
</dbReference>
<dbReference type="GO" id="GO:0005524">
    <property type="term" value="F:ATP binding"/>
    <property type="evidence" value="ECO:0007669"/>
    <property type="project" value="UniProtKB-KW"/>
</dbReference>
<dbReference type="GO" id="GO:0008360">
    <property type="term" value="P:regulation of cell shape"/>
    <property type="evidence" value="ECO:0007669"/>
    <property type="project" value="UniProtKB-KW"/>
</dbReference>
<dbReference type="Gene3D" id="3.40.1190.10">
    <property type="entry name" value="Mur-like, catalytic domain"/>
    <property type="match status" value="1"/>
</dbReference>
<evidence type="ECO:0000256" key="2">
    <source>
        <dbReference type="ARBA" id="ARBA00022598"/>
    </source>
</evidence>
<dbReference type="PANTHER" id="PTHR43024">
    <property type="entry name" value="UDP-N-ACETYLMURAMOYL-TRIPEPTIDE--D-ALANYL-D-ALANINE LIGASE"/>
    <property type="match status" value="1"/>
</dbReference>
<dbReference type="GO" id="GO:0047480">
    <property type="term" value="F:UDP-N-acetylmuramoyl-tripeptide-D-alanyl-D-alanine ligase activity"/>
    <property type="evidence" value="ECO:0007669"/>
    <property type="project" value="InterPro"/>
</dbReference>